<evidence type="ECO:0000313" key="2">
    <source>
        <dbReference type="EMBL" id="TFK90354.1"/>
    </source>
</evidence>
<accession>A0A5C3PKM7</accession>
<proteinExistence type="predicted"/>
<dbReference type="GO" id="GO:0051539">
    <property type="term" value="F:4 iron, 4 sulfur cluster binding"/>
    <property type="evidence" value="ECO:0007669"/>
    <property type="project" value="InterPro"/>
</dbReference>
<gene>
    <name evidence="2" type="ORF">K466DRAFT_464508</name>
</gene>
<evidence type="ECO:0000313" key="3">
    <source>
        <dbReference type="Proteomes" id="UP000308197"/>
    </source>
</evidence>
<dbReference type="SUPFAM" id="SSF140490">
    <property type="entry name" value="Nqo1C-terminal domain-like"/>
    <property type="match status" value="1"/>
</dbReference>
<dbReference type="InterPro" id="IPR019575">
    <property type="entry name" value="Nuop51_4Fe4S-bd"/>
</dbReference>
<dbReference type="Proteomes" id="UP000308197">
    <property type="component" value="Unassembled WGS sequence"/>
</dbReference>
<reference evidence="2 3" key="1">
    <citation type="journal article" date="2019" name="Nat. Ecol. Evol.">
        <title>Megaphylogeny resolves global patterns of mushroom evolution.</title>
        <authorList>
            <person name="Varga T."/>
            <person name="Krizsan K."/>
            <person name="Foldi C."/>
            <person name="Dima B."/>
            <person name="Sanchez-Garcia M."/>
            <person name="Sanchez-Ramirez S."/>
            <person name="Szollosi G.J."/>
            <person name="Szarkandi J.G."/>
            <person name="Papp V."/>
            <person name="Albert L."/>
            <person name="Andreopoulos W."/>
            <person name="Angelini C."/>
            <person name="Antonin V."/>
            <person name="Barry K.W."/>
            <person name="Bougher N.L."/>
            <person name="Buchanan P."/>
            <person name="Buyck B."/>
            <person name="Bense V."/>
            <person name="Catcheside P."/>
            <person name="Chovatia M."/>
            <person name="Cooper J."/>
            <person name="Damon W."/>
            <person name="Desjardin D."/>
            <person name="Finy P."/>
            <person name="Geml J."/>
            <person name="Haridas S."/>
            <person name="Hughes K."/>
            <person name="Justo A."/>
            <person name="Karasinski D."/>
            <person name="Kautmanova I."/>
            <person name="Kiss B."/>
            <person name="Kocsube S."/>
            <person name="Kotiranta H."/>
            <person name="LaButti K.M."/>
            <person name="Lechner B.E."/>
            <person name="Liimatainen K."/>
            <person name="Lipzen A."/>
            <person name="Lukacs Z."/>
            <person name="Mihaltcheva S."/>
            <person name="Morgado L.N."/>
            <person name="Niskanen T."/>
            <person name="Noordeloos M.E."/>
            <person name="Ohm R.A."/>
            <person name="Ortiz-Santana B."/>
            <person name="Ovrebo C."/>
            <person name="Racz N."/>
            <person name="Riley R."/>
            <person name="Savchenko A."/>
            <person name="Shiryaev A."/>
            <person name="Soop K."/>
            <person name="Spirin V."/>
            <person name="Szebenyi C."/>
            <person name="Tomsovsky M."/>
            <person name="Tulloss R.E."/>
            <person name="Uehling J."/>
            <person name="Grigoriev I.V."/>
            <person name="Vagvolgyi C."/>
            <person name="Papp T."/>
            <person name="Martin F.M."/>
            <person name="Miettinen O."/>
            <person name="Hibbett D.S."/>
            <person name="Nagy L.G."/>
        </authorList>
    </citation>
    <scope>NUCLEOTIDE SEQUENCE [LARGE SCALE GENOMIC DNA]</scope>
    <source>
        <strain evidence="2 3">HHB13444</strain>
    </source>
</reference>
<sequence length="63" mass="7414">MLLELTKQIEGRTIWALGYAAAWPIQGLMRHFRPEVEKRIAQFREVNGQVLFWGWLKSQTDPT</sequence>
<feature type="domain" description="NADH-ubiquinone oxidoreductase 51kDa subunit iron-sulphur binding" evidence="1">
    <location>
        <begin position="2"/>
        <end position="38"/>
    </location>
</feature>
<evidence type="ECO:0000259" key="1">
    <source>
        <dbReference type="Pfam" id="PF10589"/>
    </source>
</evidence>
<organism evidence="2 3">
    <name type="scientific">Polyporus arcularius HHB13444</name>
    <dbReference type="NCBI Taxonomy" id="1314778"/>
    <lineage>
        <taxon>Eukaryota</taxon>
        <taxon>Fungi</taxon>
        <taxon>Dikarya</taxon>
        <taxon>Basidiomycota</taxon>
        <taxon>Agaricomycotina</taxon>
        <taxon>Agaricomycetes</taxon>
        <taxon>Polyporales</taxon>
        <taxon>Polyporaceae</taxon>
        <taxon>Polyporus</taxon>
    </lineage>
</organism>
<dbReference type="EMBL" id="ML211048">
    <property type="protein sequence ID" value="TFK90354.1"/>
    <property type="molecule type" value="Genomic_DNA"/>
</dbReference>
<dbReference type="InParanoid" id="A0A5C3PKM7"/>
<name>A0A5C3PKM7_9APHY</name>
<dbReference type="Gene3D" id="1.20.1440.230">
    <property type="entry name" value="NADH-ubiquinone oxidoreductase 51kDa subunit, iron-sulphur binding domain"/>
    <property type="match status" value="1"/>
</dbReference>
<dbReference type="STRING" id="1314778.A0A5C3PKM7"/>
<feature type="non-terminal residue" evidence="2">
    <location>
        <position position="63"/>
    </location>
</feature>
<dbReference type="Pfam" id="PF10589">
    <property type="entry name" value="NADH_4Fe-4S"/>
    <property type="match status" value="1"/>
</dbReference>
<dbReference type="InterPro" id="IPR037207">
    <property type="entry name" value="Nuop51_4Fe4S-bd_sf"/>
</dbReference>
<keyword evidence="3" id="KW-1185">Reference proteome</keyword>
<protein>
    <recommendedName>
        <fullName evidence="1">NADH-ubiquinone oxidoreductase 51kDa subunit iron-sulphur binding domain-containing protein</fullName>
    </recommendedName>
</protein>
<dbReference type="AlphaFoldDB" id="A0A5C3PKM7"/>